<name>A0ACA9LVY1_9GLOM</name>
<gene>
    <name evidence="1" type="ORF">SCALOS_LOCUS5057</name>
</gene>
<comment type="caution">
    <text evidence="1">The sequence shown here is derived from an EMBL/GenBank/DDBJ whole genome shotgun (WGS) entry which is preliminary data.</text>
</comment>
<keyword evidence="2" id="KW-1185">Reference proteome</keyword>
<feature type="non-terminal residue" evidence="1">
    <location>
        <position position="113"/>
    </location>
</feature>
<reference evidence="1" key="1">
    <citation type="submission" date="2021-06" db="EMBL/GenBank/DDBJ databases">
        <authorList>
            <person name="Kallberg Y."/>
            <person name="Tangrot J."/>
            <person name="Rosling A."/>
        </authorList>
    </citation>
    <scope>NUCLEOTIDE SEQUENCE</scope>
    <source>
        <strain evidence="1">AU212A</strain>
    </source>
</reference>
<dbReference type="EMBL" id="CAJVPM010007615">
    <property type="protein sequence ID" value="CAG8547367.1"/>
    <property type="molecule type" value="Genomic_DNA"/>
</dbReference>
<accession>A0ACA9LVY1</accession>
<proteinExistence type="predicted"/>
<evidence type="ECO:0000313" key="1">
    <source>
        <dbReference type="EMBL" id="CAG8547367.1"/>
    </source>
</evidence>
<organism evidence="1 2">
    <name type="scientific">Scutellospora calospora</name>
    <dbReference type="NCBI Taxonomy" id="85575"/>
    <lineage>
        <taxon>Eukaryota</taxon>
        <taxon>Fungi</taxon>
        <taxon>Fungi incertae sedis</taxon>
        <taxon>Mucoromycota</taxon>
        <taxon>Glomeromycotina</taxon>
        <taxon>Glomeromycetes</taxon>
        <taxon>Diversisporales</taxon>
        <taxon>Gigasporaceae</taxon>
        <taxon>Scutellospora</taxon>
    </lineage>
</organism>
<dbReference type="Proteomes" id="UP000789860">
    <property type="component" value="Unassembled WGS sequence"/>
</dbReference>
<evidence type="ECO:0000313" key="2">
    <source>
        <dbReference type="Proteomes" id="UP000789860"/>
    </source>
</evidence>
<sequence length="113" mass="12413">MSVSNTNGENSINANDNSLTSRSNIGESINLIIGAGIFITPGSIWRLVQSPGAALMLWIVGGLLNLFKFFVWSFVERKDNIEISEEDAKNLERVAQNGQVDKTTRSNAYAFAF</sequence>
<protein>
    <submittedName>
        <fullName evidence="1">3033_t:CDS:1</fullName>
    </submittedName>
</protein>